<dbReference type="SUPFAM" id="SSF53335">
    <property type="entry name" value="S-adenosyl-L-methionine-dependent methyltransferases"/>
    <property type="match status" value="1"/>
</dbReference>
<dbReference type="EMBL" id="JACDQQ010000870">
    <property type="protein sequence ID" value="MBA0085122.1"/>
    <property type="molecule type" value="Genomic_DNA"/>
</dbReference>
<organism evidence="1 2">
    <name type="scientific">Candidatus Acidiferrum panamense</name>
    <dbReference type="NCBI Taxonomy" id="2741543"/>
    <lineage>
        <taxon>Bacteria</taxon>
        <taxon>Pseudomonadati</taxon>
        <taxon>Acidobacteriota</taxon>
        <taxon>Terriglobia</taxon>
        <taxon>Candidatus Acidiferrales</taxon>
        <taxon>Candidatus Acidiferrum</taxon>
    </lineage>
</organism>
<dbReference type="AlphaFoldDB" id="A0A7V8NPU0"/>
<dbReference type="InterPro" id="IPR029063">
    <property type="entry name" value="SAM-dependent_MTases_sf"/>
</dbReference>
<dbReference type="Gene3D" id="3.40.50.150">
    <property type="entry name" value="Vaccinia Virus protein VP39"/>
    <property type="match status" value="1"/>
</dbReference>
<dbReference type="Gene3D" id="2.20.130.10">
    <property type="entry name" value="CAC2371-like domains"/>
    <property type="match status" value="1"/>
</dbReference>
<proteinExistence type="predicted"/>
<accession>A0A7V8NPU0</accession>
<name>A0A7V8NPU0_9BACT</name>
<feature type="non-terminal residue" evidence="1">
    <location>
        <position position="1"/>
    </location>
</feature>
<dbReference type="Proteomes" id="UP000567293">
    <property type="component" value="Unassembled WGS sequence"/>
</dbReference>
<evidence type="ECO:0000313" key="2">
    <source>
        <dbReference type="Proteomes" id="UP000567293"/>
    </source>
</evidence>
<keyword evidence="2" id="KW-1185">Reference proteome</keyword>
<comment type="caution">
    <text evidence="1">The sequence shown here is derived from an EMBL/GenBank/DDBJ whole genome shotgun (WGS) entry which is preliminary data.</text>
</comment>
<sequence>FEVTAIDRSAELLAIARAAAPRARFLHASIYDIEIPPCEAIVALGEVLTYHPECADGDRQIHRFFESASAVLPGGGILIFDIVECGEPSLAGRVWSSGEDWAVLVDATEDVASRTLIRKIETFRGVGELYRRGHEVHRVRLFDTRTLCDQLHCCGFQVETAPGYGIETLALRRRAFFATRMVSR</sequence>
<evidence type="ECO:0000313" key="1">
    <source>
        <dbReference type="EMBL" id="MBA0085122.1"/>
    </source>
</evidence>
<protein>
    <recommendedName>
        <fullName evidence="3">Class I SAM-dependent methyltransferase</fullName>
    </recommendedName>
</protein>
<gene>
    <name evidence="1" type="ORF">HRJ53_09005</name>
</gene>
<reference evidence="1" key="1">
    <citation type="submission" date="2020-06" db="EMBL/GenBank/DDBJ databases">
        <title>Legume-microbial interactions unlock mineral nutrients during tropical forest succession.</title>
        <authorList>
            <person name="Epihov D.Z."/>
        </authorList>
    </citation>
    <scope>NUCLEOTIDE SEQUENCE [LARGE SCALE GENOMIC DNA]</scope>
    <source>
        <strain evidence="1">Pan2503</strain>
    </source>
</reference>
<evidence type="ECO:0008006" key="3">
    <source>
        <dbReference type="Google" id="ProtNLM"/>
    </source>
</evidence>